<dbReference type="InterPro" id="IPR013762">
    <property type="entry name" value="Integrase-like_cat_sf"/>
</dbReference>
<protein>
    <submittedName>
        <fullName evidence="2">Integrase</fullName>
    </submittedName>
</protein>
<evidence type="ECO:0000256" key="1">
    <source>
        <dbReference type="ARBA" id="ARBA00023172"/>
    </source>
</evidence>
<dbReference type="EMBL" id="CP108318">
    <property type="protein sequence ID" value="WTW59420.1"/>
    <property type="molecule type" value="Genomic_DNA"/>
</dbReference>
<dbReference type="SUPFAM" id="SSF56349">
    <property type="entry name" value="DNA breaking-rejoining enzymes"/>
    <property type="match status" value="1"/>
</dbReference>
<sequence>MTTAYAEAPFIPGLDTPAIDPALVVASYVGDIALYGDRVWPLAPLVDNPSAARESILWHKFPQAMREEFRYIAWHMVNRALPDTFRIGKAPSWRTRQGASALYRTVLNWRAFARWLGKRGITTLADCTEDVFHDYGLSLARAPKANRATVGHQLVALTRLWAFDDGTALPKGIAEPPWVSKGRDDYLPAATAVTGENSTEPLDPATMGPLLIWALRVIDDFADDILAAWAENRRITAQARQAVATRETLAAVKQYLHGLAEHGRPAPTHDLPGGPQFALVYISSLTGAPTYQITNVMKGKKIRALKQYLDSNPGGCPMSIPVTGRVEGKPWRQALDFTEAVSLMRHLGTAAFIVMSYLTGMRPQEVLGLRTGCCPDPDAGQHLINGHIYKTATDEDGNHRSEGELRDVPWVAITPVVNAIRVLERIVDDGALLFDGTSHDFINRRKFTGSVTFSAWRDRIEDFAAWASGLAAELGRPHEAVPADPNGAIGTERFRRTLAWHIARRPGGLVALAVQYGHLRTSISGGYASRSRDGIHDLLDIETARATADRLATLHDDLAEGVGISGPAARRAIHAASHAPTFAGTIVSARAARDLLENPTLSVHDNPRAYLMCVYNREKALCHRLAGQQKAPSLDRCQPTCANITRTDHHAAQLVALADVLEKQAGALTPAPMGKRLQARADTLRALAENHHHDRLTLAEASA</sequence>
<name>A0AAU2UWX5_9ACTN</name>
<dbReference type="GO" id="GO:0003677">
    <property type="term" value="F:DNA binding"/>
    <property type="evidence" value="ECO:0007669"/>
    <property type="project" value="InterPro"/>
</dbReference>
<proteinExistence type="predicted"/>
<dbReference type="AlphaFoldDB" id="A0AAU2UWX5"/>
<keyword evidence="1" id="KW-0233">DNA recombination</keyword>
<dbReference type="GO" id="GO:0015074">
    <property type="term" value="P:DNA integration"/>
    <property type="evidence" value="ECO:0007669"/>
    <property type="project" value="InterPro"/>
</dbReference>
<reference evidence="2" key="1">
    <citation type="submission" date="2022-10" db="EMBL/GenBank/DDBJ databases">
        <title>The complete genomes of actinobacterial strains from the NBC collection.</title>
        <authorList>
            <person name="Joergensen T.S."/>
            <person name="Alvarez Arevalo M."/>
            <person name="Sterndorff E.B."/>
            <person name="Faurdal D."/>
            <person name="Vuksanovic O."/>
            <person name="Mourched A.-S."/>
            <person name="Charusanti P."/>
            <person name="Shaw S."/>
            <person name="Blin K."/>
            <person name="Weber T."/>
        </authorList>
    </citation>
    <scope>NUCLEOTIDE SEQUENCE</scope>
    <source>
        <strain evidence="2">NBC_00003</strain>
    </source>
</reference>
<gene>
    <name evidence="2" type="ORF">OG549_01470</name>
</gene>
<evidence type="ECO:0000313" key="2">
    <source>
        <dbReference type="EMBL" id="WTW59420.1"/>
    </source>
</evidence>
<dbReference type="Gene3D" id="1.10.443.10">
    <property type="entry name" value="Intergrase catalytic core"/>
    <property type="match status" value="1"/>
</dbReference>
<accession>A0AAU2UWX5</accession>
<dbReference type="GO" id="GO:0006310">
    <property type="term" value="P:DNA recombination"/>
    <property type="evidence" value="ECO:0007669"/>
    <property type="project" value="UniProtKB-KW"/>
</dbReference>
<organism evidence="2">
    <name type="scientific">Streptomyces sp. NBC_00003</name>
    <dbReference type="NCBI Taxonomy" id="2903608"/>
    <lineage>
        <taxon>Bacteria</taxon>
        <taxon>Bacillati</taxon>
        <taxon>Actinomycetota</taxon>
        <taxon>Actinomycetes</taxon>
        <taxon>Kitasatosporales</taxon>
        <taxon>Streptomycetaceae</taxon>
        <taxon>Streptomyces</taxon>
    </lineage>
</organism>
<dbReference type="InterPro" id="IPR011010">
    <property type="entry name" value="DNA_brk_join_enz"/>
</dbReference>